<sequence>MDLKFKTMKKLLIIPAIIGLLVTGVYAADKTKVADKEDEVSYAVLNQFNADFSDAKNVKWTVNSNCQKAEFVVDGVKKTAFYNLQGDFLGTTQAVEYKKVSARAQKEIANKYKGYVVSSVIEMSNDESTEHFVDLKNDKEELLVRVSPTSAVYFFKQVR</sequence>
<dbReference type="EMBL" id="BAABFT010000001">
    <property type="protein sequence ID" value="GAA4309540.1"/>
    <property type="molecule type" value="Genomic_DNA"/>
</dbReference>
<keyword evidence="1" id="KW-0732">Signal</keyword>
<organism evidence="2 3">
    <name type="scientific">Mucilaginibacter gynuensis</name>
    <dbReference type="NCBI Taxonomy" id="1302236"/>
    <lineage>
        <taxon>Bacteria</taxon>
        <taxon>Pseudomonadati</taxon>
        <taxon>Bacteroidota</taxon>
        <taxon>Sphingobacteriia</taxon>
        <taxon>Sphingobacteriales</taxon>
        <taxon>Sphingobacteriaceae</taxon>
        <taxon>Mucilaginibacter</taxon>
    </lineage>
</organism>
<protein>
    <recommendedName>
        <fullName evidence="4">PepSY-like beta-lactamase-inhibitor</fullName>
    </recommendedName>
</protein>
<reference evidence="3" key="1">
    <citation type="journal article" date="2019" name="Int. J. Syst. Evol. Microbiol.">
        <title>The Global Catalogue of Microorganisms (GCM) 10K type strain sequencing project: providing services to taxonomists for standard genome sequencing and annotation.</title>
        <authorList>
            <consortium name="The Broad Institute Genomics Platform"/>
            <consortium name="The Broad Institute Genome Sequencing Center for Infectious Disease"/>
            <person name="Wu L."/>
            <person name="Ma J."/>
        </authorList>
    </citation>
    <scope>NUCLEOTIDE SEQUENCE [LARGE SCALE GENOMIC DNA]</scope>
    <source>
        <strain evidence="3">JCM 17705</strain>
    </source>
</reference>
<dbReference type="Gene3D" id="3.10.450.360">
    <property type="match status" value="1"/>
</dbReference>
<name>A0ABP8FRH8_9SPHI</name>
<evidence type="ECO:0000256" key="1">
    <source>
        <dbReference type="SAM" id="SignalP"/>
    </source>
</evidence>
<evidence type="ECO:0000313" key="3">
    <source>
        <dbReference type="Proteomes" id="UP001500582"/>
    </source>
</evidence>
<feature type="chain" id="PRO_5045158912" description="PepSY-like beta-lactamase-inhibitor" evidence="1">
    <location>
        <begin position="28"/>
        <end position="159"/>
    </location>
</feature>
<gene>
    <name evidence="2" type="ORF">GCM10023149_03870</name>
</gene>
<feature type="signal peptide" evidence="1">
    <location>
        <begin position="1"/>
        <end position="27"/>
    </location>
</feature>
<dbReference type="Proteomes" id="UP001500582">
    <property type="component" value="Unassembled WGS sequence"/>
</dbReference>
<keyword evidence="3" id="KW-1185">Reference proteome</keyword>
<dbReference type="SUPFAM" id="SSF160574">
    <property type="entry name" value="BT0923-like"/>
    <property type="match status" value="1"/>
</dbReference>
<proteinExistence type="predicted"/>
<comment type="caution">
    <text evidence="2">The sequence shown here is derived from an EMBL/GenBank/DDBJ whole genome shotgun (WGS) entry which is preliminary data.</text>
</comment>
<evidence type="ECO:0000313" key="2">
    <source>
        <dbReference type="EMBL" id="GAA4309540.1"/>
    </source>
</evidence>
<accession>A0ABP8FRH8</accession>
<evidence type="ECO:0008006" key="4">
    <source>
        <dbReference type="Google" id="ProtNLM"/>
    </source>
</evidence>